<evidence type="ECO:0000313" key="5">
    <source>
        <dbReference type="Proteomes" id="UP000003793"/>
    </source>
</evidence>
<dbReference type="EMBL" id="ABVR01000042">
    <property type="protein sequence ID" value="EEG88750.1"/>
    <property type="molecule type" value="Genomic_DNA"/>
</dbReference>
<dbReference type="SUPFAM" id="SSF53850">
    <property type="entry name" value="Periplasmic binding protein-like II"/>
    <property type="match status" value="1"/>
</dbReference>
<keyword evidence="2" id="KW-0472">Membrane</keyword>
<gene>
    <name evidence="4" type="ORF">COPCOM_02840</name>
</gene>
<feature type="transmembrane region" description="Helical" evidence="2">
    <location>
        <begin position="42"/>
        <end position="62"/>
    </location>
</feature>
<evidence type="ECO:0000256" key="2">
    <source>
        <dbReference type="SAM" id="Phobius"/>
    </source>
</evidence>
<dbReference type="InterPro" id="IPR001638">
    <property type="entry name" value="Solute-binding_3/MltF_N"/>
</dbReference>
<proteinExistence type="predicted"/>
<reference evidence="4 5" key="2">
    <citation type="submission" date="2009-03" db="EMBL/GenBank/DDBJ databases">
        <title>Draft genome sequence of Coprococcus comes (ATCC 27758).</title>
        <authorList>
            <person name="Sudarsanam P."/>
            <person name="Ley R."/>
            <person name="Guruge J."/>
            <person name="Turnbaugh P.J."/>
            <person name="Mahowald M."/>
            <person name="Liep D."/>
            <person name="Gordon J."/>
        </authorList>
    </citation>
    <scope>NUCLEOTIDE SEQUENCE [LARGE SCALE GENOMIC DNA]</scope>
    <source>
        <strain evidence="4 5">ATCC 27758</strain>
    </source>
</reference>
<sequence>MGVLNINECKIKIWKQASDCSLEGGRKMKKCKLVQNIMNFKFCYIIFCTIICFIVLSVPTFAKENSDNVIRVGSFEETYNTVNEKGERSGYGYEYLQDIAGYAGWTYKYITSDWKNCFTQLENGEIDILGGISYTDERAENMLFPICLWGKRNITSIRMHPIWILQQEIWILLREKILVCLKII</sequence>
<reference evidence="4 5" key="1">
    <citation type="submission" date="2009-02" db="EMBL/GenBank/DDBJ databases">
        <authorList>
            <person name="Fulton L."/>
            <person name="Clifton S."/>
            <person name="Fulton B."/>
            <person name="Xu J."/>
            <person name="Minx P."/>
            <person name="Pepin K.H."/>
            <person name="Johnson M."/>
            <person name="Bhonagiri V."/>
            <person name="Nash W.E."/>
            <person name="Mardis E.R."/>
            <person name="Wilson R.K."/>
        </authorList>
    </citation>
    <scope>NUCLEOTIDE SEQUENCE [LARGE SCALE GENOMIC DNA]</scope>
    <source>
        <strain evidence="4 5">ATCC 27758</strain>
    </source>
</reference>
<keyword evidence="1" id="KW-0732">Signal</keyword>
<evidence type="ECO:0000259" key="3">
    <source>
        <dbReference type="Pfam" id="PF00497"/>
    </source>
</evidence>
<dbReference type="PANTHER" id="PTHR35936:SF38">
    <property type="entry name" value="GLUTAMINE-BINDING PERIPLASMIC PROTEIN"/>
    <property type="match status" value="1"/>
</dbReference>
<dbReference type="Gene3D" id="3.40.190.10">
    <property type="entry name" value="Periplasmic binding protein-like II"/>
    <property type="match status" value="1"/>
</dbReference>
<feature type="domain" description="Solute-binding protein family 3/N-terminal" evidence="3">
    <location>
        <begin position="78"/>
        <end position="144"/>
    </location>
</feature>
<protein>
    <recommendedName>
        <fullName evidence="3">Solute-binding protein family 3/N-terminal domain-containing protein</fullName>
    </recommendedName>
</protein>
<keyword evidence="2" id="KW-1133">Transmembrane helix</keyword>
<accession>C0BCE9</accession>
<evidence type="ECO:0000256" key="1">
    <source>
        <dbReference type="ARBA" id="ARBA00022729"/>
    </source>
</evidence>
<organism evidence="4 5">
    <name type="scientific">Coprococcus comes ATCC 27758</name>
    <dbReference type="NCBI Taxonomy" id="470146"/>
    <lineage>
        <taxon>Bacteria</taxon>
        <taxon>Bacillati</taxon>
        <taxon>Bacillota</taxon>
        <taxon>Clostridia</taxon>
        <taxon>Lachnospirales</taxon>
        <taxon>Lachnospiraceae</taxon>
        <taxon>Coprococcus</taxon>
    </lineage>
</organism>
<dbReference type="PANTHER" id="PTHR35936">
    <property type="entry name" value="MEMBRANE-BOUND LYTIC MUREIN TRANSGLYCOSYLASE F"/>
    <property type="match status" value="1"/>
</dbReference>
<dbReference type="AlphaFoldDB" id="C0BCE9"/>
<name>C0BCE9_9FIRM</name>
<keyword evidence="2" id="KW-0812">Transmembrane</keyword>
<dbReference type="Proteomes" id="UP000003793">
    <property type="component" value="Unassembled WGS sequence"/>
</dbReference>
<comment type="caution">
    <text evidence="4">The sequence shown here is derived from an EMBL/GenBank/DDBJ whole genome shotgun (WGS) entry which is preliminary data.</text>
</comment>
<evidence type="ECO:0000313" key="4">
    <source>
        <dbReference type="EMBL" id="EEG88750.1"/>
    </source>
</evidence>
<dbReference type="Pfam" id="PF00497">
    <property type="entry name" value="SBP_bac_3"/>
    <property type="match status" value="1"/>
</dbReference>
<dbReference type="HOGENOM" id="CLU_1465852_0_0_9"/>